<reference evidence="1 2" key="1">
    <citation type="submission" date="2018-05" db="EMBL/GenBank/DDBJ databases">
        <title>Genomic Encyclopedia of Type Strains, Phase IV (KMG-IV): sequencing the most valuable type-strain genomes for metagenomic binning, comparative biology and taxonomic classification.</title>
        <authorList>
            <person name="Goeker M."/>
        </authorList>
    </citation>
    <scope>NUCLEOTIDE SEQUENCE [LARGE SCALE GENOMIC DNA]</scope>
    <source>
        <strain evidence="1 2">DSM 6986</strain>
    </source>
</reference>
<dbReference type="AlphaFoldDB" id="A0A316C216"/>
<proteinExistence type="predicted"/>
<dbReference type="RefSeq" id="WP_086002568.1">
    <property type="nucleotide sequence ID" value="NZ_QGGG01000008.1"/>
</dbReference>
<dbReference type="Proteomes" id="UP000245396">
    <property type="component" value="Unassembled WGS sequence"/>
</dbReference>
<gene>
    <name evidence="1" type="ORF">C7441_108169</name>
</gene>
<dbReference type="EMBL" id="QGGG01000008">
    <property type="protein sequence ID" value="PWJ83775.1"/>
    <property type="molecule type" value="Genomic_DNA"/>
</dbReference>
<comment type="caution">
    <text evidence="1">The sequence shown here is derived from an EMBL/GenBank/DDBJ whole genome shotgun (WGS) entry which is preliminary data.</text>
</comment>
<evidence type="ECO:0000313" key="1">
    <source>
        <dbReference type="EMBL" id="PWJ83775.1"/>
    </source>
</evidence>
<protein>
    <submittedName>
        <fullName evidence="1">Uncharacterized protein</fullName>
    </submittedName>
</protein>
<evidence type="ECO:0000313" key="2">
    <source>
        <dbReference type="Proteomes" id="UP000245396"/>
    </source>
</evidence>
<dbReference type="OrthoDB" id="7597200at2"/>
<organism evidence="1 2">
    <name type="scientific">Pseudaminobacter salicylatoxidans</name>
    <dbReference type="NCBI Taxonomy" id="93369"/>
    <lineage>
        <taxon>Bacteria</taxon>
        <taxon>Pseudomonadati</taxon>
        <taxon>Pseudomonadota</taxon>
        <taxon>Alphaproteobacteria</taxon>
        <taxon>Hyphomicrobiales</taxon>
        <taxon>Phyllobacteriaceae</taxon>
        <taxon>Pseudaminobacter</taxon>
    </lineage>
</organism>
<name>A0A316C216_PSESE</name>
<sequence length="60" mass="6473">MTARTKQRLLLGLWVLVGVSVFVGANVHLLWNSLLSQPDCVPHAKAPGQNGQFRAAQSSC</sequence>
<keyword evidence="2" id="KW-1185">Reference proteome</keyword>
<dbReference type="STRING" id="1192868.GCA_000304395_01286"/>
<accession>A0A316C216</accession>